<proteinExistence type="predicted"/>
<keyword evidence="7" id="KW-1185">Reference proteome</keyword>
<keyword evidence="3" id="KW-0408">Iron</keyword>
<evidence type="ECO:0000256" key="1">
    <source>
        <dbReference type="ARBA" id="ARBA00022714"/>
    </source>
</evidence>
<evidence type="ECO:0000256" key="3">
    <source>
        <dbReference type="ARBA" id="ARBA00023004"/>
    </source>
</evidence>
<feature type="domain" description="Rieske" evidence="5">
    <location>
        <begin position="3"/>
        <end position="101"/>
    </location>
</feature>
<evidence type="ECO:0000256" key="4">
    <source>
        <dbReference type="ARBA" id="ARBA00023014"/>
    </source>
</evidence>
<accession>A0ABV9YN04</accession>
<evidence type="ECO:0000259" key="5">
    <source>
        <dbReference type="PROSITE" id="PS51296"/>
    </source>
</evidence>
<evidence type="ECO:0000313" key="6">
    <source>
        <dbReference type="EMBL" id="MFC5063037.1"/>
    </source>
</evidence>
<comment type="caution">
    <text evidence="6">The sequence shown here is derived from an EMBL/GenBank/DDBJ whole genome shotgun (WGS) entry which is preliminary data.</text>
</comment>
<dbReference type="SUPFAM" id="SSF50022">
    <property type="entry name" value="ISP domain"/>
    <property type="match status" value="1"/>
</dbReference>
<reference evidence="7" key="1">
    <citation type="journal article" date="2019" name="Int. J. Syst. Evol. Microbiol.">
        <title>The Global Catalogue of Microorganisms (GCM) 10K type strain sequencing project: providing services to taxonomists for standard genome sequencing and annotation.</title>
        <authorList>
            <consortium name="The Broad Institute Genomics Platform"/>
            <consortium name="The Broad Institute Genome Sequencing Center for Infectious Disease"/>
            <person name="Wu L."/>
            <person name="Ma J."/>
        </authorList>
    </citation>
    <scope>NUCLEOTIDE SEQUENCE [LARGE SCALE GENOMIC DNA]</scope>
    <source>
        <strain evidence="7">CGMCC 4.7093</strain>
    </source>
</reference>
<dbReference type="InterPro" id="IPR017941">
    <property type="entry name" value="Rieske_2Fe-2S"/>
</dbReference>
<gene>
    <name evidence="6" type="ORF">ACFPBZ_12535</name>
</gene>
<sequence length="115" mass="12151">MTWEAVADVDQLEEGEPLRVELGGVPVCVVLLSDDEAVAVHDTCSHQQQSLAEGMVTEEDTIICPAHSSTFDLRTGESVGVPEVPTIPVFACRIADGAVHVDVADRRNDAADPAG</sequence>
<keyword evidence="4" id="KW-0411">Iron-sulfur</keyword>
<dbReference type="InterPro" id="IPR036922">
    <property type="entry name" value="Rieske_2Fe-2S_sf"/>
</dbReference>
<keyword evidence="2" id="KW-0479">Metal-binding</keyword>
<dbReference type="Pfam" id="PF00355">
    <property type="entry name" value="Rieske"/>
    <property type="match status" value="1"/>
</dbReference>
<evidence type="ECO:0000256" key="2">
    <source>
        <dbReference type="ARBA" id="ARBA00022723"/>
    </source>
</evidence>
<keyword evidence="1" id="KW-0001">2Fe-2S</keyword>
<name>A0ABV9YN04_9PSEU</name>
<dbReference type="RefSeq" id="WP_378036386.1">
    <property type="nucleotide sequence ID" value="NZ_JBHSIV010000011.1"/>
</dbReference>
<dbReference type="Gene3D" id="2.102.10.10">
    <property type="entry name" value="Rieske [2Fe-2S] iron-sulphur domain"/>
    <property type="match status" value="1"/>
</dbReference>
<evidence type="ECO:0000313" key="7">
    <source>
        <dbReference type="Proteomes" id="UP001595947"/>
    </source>
</evidence>
<dbReference type="PROSITE" id="PS51296">
    <property type="entry name" value="RIESKE"/>
    <property type="match status" value="1"/>
</dbReference>
<dbReference type="EMBL" id="JBHSIV010000011">
    <property type="protein sequence ID" value="MFC5063037.1"/>
    <property type="molecule type" value="Genomic_DNA"/>
</dbReference>
<dbReference type="PANTHER" id="PTHR21496">
    <property type="entry name" value="FERREDOXIN-RELATED"/>
    <property type="match status" value="1"/>
</dbReference>
<organism evidence="6 7">
    <name type="scientific">Actinomycetospora atypica</name>
    <dbReference type="NCBI Taxonomy" id="1290095"/>
    <lineage>
        <taxon>Bacteria</taxon>
        <taxon>Bacillati</taxon>
        <taxon>Actinomycetota</taxon>
        <taxon>Actinomycetes</taxon>
        <taxon>Pseudonocardiales</taxon>
        <taxon>Pseudonocardiaceae</taxon>
        <taxon>Actinomycetospora</taxon>
    </lineage>
</organism>
<dbReference type="PANTHER" id="PTHR21496:SF23">
    <property type="entry name" value="3-PHENYLPROPIONATE_CINNAMIC ACID DIOXYGENASE FERREDOXIN SUBUNIT"/>
    <property type="match status" value="1"/>
</dbReference>
<protein>
    <submittedName>
        <fullName evidence="6">Rieske (2Fe-2S) protein</fullName>
    </submittedName>
</protein>
<dbReference type="Proteomes" id="UP001595947">
    <property type="component" value="Unassembled WGS sequence"/>
</dbReference>